<dbReference type="PROSITE" id="PS01124">
    <property type="entry name" value="HTH_ARAC_FAMILY_2"/>
    <property type="match status" value="1"/>
</dbReference>
<dbReference type="InterPro" id="IPR018060">
    <property type="entry name" value="HTH_AraC"/>
</dbReference>
<keyword evidence="7" id="KW-1185">Reference proteome</keyword>
<keyword evidence="1" id="KW-0805">Transcription regulation</keyword>
<organism evidence="5">
    <name type="scientific">Paenibacillus ihbetae</name>
    <dbReference type="NCBI Taxonomy" id="1870820"/>
    <lineage>
        <taxon>Bacteria</taxon>
        <taxon>Bacillati</taxon>
        <taxon>Bacillota</taxon>
        <taxon>Bacilli</taxon>
        <taxon>Bacillales</taxon>
        <taxon>Paenibacillaceae</taxon>
        <taxon>Paenibacillus</taxon>
    </lineage>
</organism>
<keyword evidence="2" id="KW-0238">DNA-binding</keyword>
<dbReference type="Pfam" id="PF02311">
    <property type="entry name" value="AraC_binding"/>
    <property type="match status" value="1"/>
</dbReference>
<dbReference type="EMBL" id="CP016809">
    <property type="protein sequence ID" value="ANY71447.1"/>
    <property type="molecule type" value="Genomic_DNA"/>
</dbReference>
<dbReference type="Pfam" id="PF12833">
    <property type="entry name" value="HTH_18"/>
    <property type="match status" value="1"/>
</dbReference>
<dbReference type="Gene3D" id="2.60.120.10">
    <property type="entry name" value="Jelly Rolls"/>
    <property type="match status" value="1"/>
</dbReference>
<accession>A0A1B2DUS4</accession>
<dbReference type="Gene3D" id="1.10.10.60">
    <property type="entry name" value="Homeodomain-like"/>
    <property type="match status" value="2"/>
</dbReference>
<dbReference type="Proteomes" id="UP000189059">
    <property type="component" value="Unassembled WGS sequence"/>
</dbReference>
<evidence type="ECO:0000313" key="6">
    <source>
        <dbReference type="EMBL" id="OOC61192.1"/>
    </source>
</evidence>
<reference evidence="5" key="1">
    <citation type="submission" date="2016-08" db="EMBL/GenBank/DDBJ databases">
        <title>Complete Genome Seqeunce of Paenibacillus sp. nov. IHBB 9852 from high altitute lake of Indian trans-Himalayas.</title>
        <authorList>
            <person name="Kiran S."/>
            <person name="Swarnkar M.K."/>
            <person name="Rana A."/>
            <person name="Tewari R."/>
            <person name="Gulati A."/>
        </authorList>
    </citation>
    <scope>NUCLEOTIDE SEQUENCE [LARGE SCALE GENOMIC DNA]</scope>
    <source>
        <strain evidence="5">IHBB 9852</strain>
    </source>
</reference>
<dbReference type="PANTHER" id="PTHR43280:SF2">
    <property type="entry name" value="HTH-TYPE TRANSCRIPTIONAL REGULATOR EXSA"/>
    <property type="match status" value="1"/>
</dbReference>
<keyword evidence="3" id="KW-0804">Transcription</keyword>
<evidence type="ECO:0000256" key="1">
    <source>
        <dbReference type="ARBA" id="ARBA00023015"/>
    </source>
</evidence>
<dbReference type="OrthoDB" id="2831254at2"/>
<dbReference type="InterPro" id="IPR003313">
    <property type="entry name" value="AraC-bd"/>
</dbReference>
<dbReference type="SMART" id="SM00342">
    <property type="entry name" value="HTH_ARAC"/>
    <property type="match status" value="1"/>
</dbReference>
<name>A0A1B2DUS4_9BACL</name>
<dbReference type="EMBL" id="MRVI01000001">
    <property type="protein sequence ID" value="OOC61192.1"/>
    <property type="molecule type" value="Genomic_DNA"/>
</dbReference>
<dbReference type="GO" id="GO:0043565">
    <property type="term" value="F:sequence-specific DNA binding"/>
    <property type="evidence" value="ECO:0007669"/>
    <property type="project" value="InterPro"/>
</dbReference>
<dbReference type="GO" id="GO:0003700">
    <property type="term" value="F:DNA-binding transcription factor activity"/>
    <property type="evidence" value="ECO:0007669"/>
    <property type="project" value="InterPro"/>
</dbReference>
<dbReference type="PROSITE" id="PS00041">
    <property type="entry name" value="HTH_ARAC_FAMILY_1"/>
    <property type="match status" value="1"/>
</dbReference>
<evidence type="ECO:0000313" key="5">
    <source>
        <dbReference type="EMBL" id="ANY71447.1"/>
    </source>
</evidence>
<evidence type="ECO:0000256" key="3">
    <source>
        <dbReference type="ARBA" id="ARBA00023163"/>
    </source>
</evidence>
<evidence type="ECO:0000259" key="4">
    <source>
        <dbReference type="PROSITE" id="PS01124"/>
    </source>
</evidence>
<dbReference type="AlphaFoldDB" id="A0A1B2DUS4"/>
<dbReference type="InterPro" id="IPR018062">
    <property type="entry name" value="HTH_AraC-typ_CS"/>
</dbReference>
<dbReference type="PANTHER" id="PTHR43280">
    <property type="entry name" value="ARAC-FAMILY TRANSCRIPTIONAL REGULATOR"/>
    <property type="match status" value="1"/>
</dbReference>
<dbReference type="InterPro" id="IPR037923">
    <property type="entry name" value="HTH-like"/>
</dbReference>
<sequence>MDMNMLSPYIRVAWDSIVEPPFIISERVLYDYELMYVKEGEVEVKIEDQTFRGVPGDLFLFKPRQPHSIRLLNGKRLRQPHIHFDLFYRTDSPEVKVSFKPLKAMTQEERRSFREDVTPLLDLPLPNHIRLHQPIIIEKLLFDIIHEQERKFPYHDIAAKGLFIQLWIQLLREVHWLRNPHLQSKQELLDRVKQYLSHHTDHEITLDELARLANLSKFYLCRLFKQAYGMTPIQYHVTVRLEKAKQMIQFTDLPLSRIAEMLGFQSIYAFSRAFRKLEDVPPSYYRKKN</sequence>
<evidence type="ECO:0000313" key="7">
    <source>
        <dbReference type="Proteomes" id="UP000189059"/>
    </source>
</evidence>
<dbReference type="SUPFAM" id="SSF46689">
    <property type="entry name" value="Homeodomain-like"/>
    <property type="match status" value="2"/>
</dbReference>
<dbReference type="KEGG" id="pib:BBD41_01995"/>
<feature type="domain" description="HTH araC/xylS-type" evidence="4">
    <location>
        <begin position="190"/>
        <end position="288"/>
    </location>
</feature>
<gene>
    <name evidence="6" type="ORF">BBD40_04360</name>
    <name evidence="5" type="ORF">BBD41_01995</name>
</gene>
<dbReference type="RefSeq" id="WP_077565742.1">
    <property type="nucleotide sequence ID" value="NZ_CP016809.1"/>
</dbReference>
<dbReference type="SUPFAM" id="SSF51215">
    <property type="entry name" value="Regulatory protein AraC"/>
    <property type="match status" value="1"/>
</dbReference>
<dbReference type="InterPro" id="IPR009057">
    <property type="entry name" value="Homeodomain-like_sf"/>
</dbReference>
<protein>
    <submittedName>
        <fullName evidence="5">AraC family transcriptional regulator</fullName>
    </submittedName>
</protein>
<proteinExistence type="predicted"/>
<evidence type="ECO:0000256" key="2">
    <source>
        <dbReference type="ARBA" id="ARBA00023125"/>
    </source>
</evidence>
<dbReference type="InterPro" id="IPR014710">
    <property type="entry name" value="RmlC-like_jellyroll"/>
</dbReference>
<reference evidence="6 7" key="2">
    <citation type="submission" date="2016-12" db="EMBL/GenBank/DDBJ databases">
        <title>Genome sequencing and description of Paenibacillus sp. nov. from high altitude lake in the Indian Trans- Himalayas.</title>
        <authorList>
            <person name="Kiran S."/>
            <person name="Swarnkar M.K."/>
            <person name="Rana A."/>
            <person name="Tewari R."/>
            <person name="Gulati A."/>
        </authorList>
    </citation>
    <scope>NUCLEOTIDE SEQUENCE [LARGE SCALE GENOMIC DNA]</scope>
    <source>
        <strain evidence="6 7">IHBB 9951</strain>
    </source>
</reference>